<feature type="transmembrane region" description="Helical" evidence="6">
    <location>
        <begin position="40"/>
        <end position="59"/>
    </location>
</feature>
<feature type="transmembrane region" description="Helical" evidence="6">
    <location>
        <begin position="6"/>
        <end position="28"/>
    </location>
</feature>
<evidence type="ECO:0000256" key="5">
    <source>
        <dbReference type="ARBA" id="ARBA00023136"/>
    </source>
</evidence>
<proteinExistence type="inferred from homology"/>
<dbReference type="Pfam" id="PF03649">
    <property type="entry name" value="UPF0014"/>
    <property type="match status" value="1"/>
</dbReference>
<feature type="transmembrane region" description="Helical" evidence="6">
    <location>
        <begin position="98"/>
        <end position="117"/>
    </location>
</feature>
<evidence type="ECO:0000256" key="6">
    <source>
        <dbReference type="SAM" id="Phobius"/>
    </source>
</evidence>
<organism evidence="7 8">
    <name type="scientific">Candidatus Nitronereus thalassa</name>
    <dbReference type="NCBI Taxonomy" id="3020898"/>
    <lineage>
        <taxon>Bacteria</taxon>
        <taxon>Pseudomonadati</taxon>
        <taxon>Nitrospirota</taxon>
        <taxon>Nitrospiria</taxon>
        <taxon>Nitrospirales</taxon>
        <taxon>Nitrospiraceae</taxon>
        <taxon>Candidatus Nitronereus</taxon>
    </lineage>
</organism>
<comment type="caution">
    <text evidence="7">The sequence shown here is derived from an EMBL/GenBank/DDBJ whole genome shotgun (WGS) entry which is preliminary data.</text>
</comment>
<sequence>MNNSLQAISLSGILWAFAPTLIVLAILYGWKLNLNATLHAITRMFVQLLLIGYVLVFIFETEHAGVILSVLGVMLVAASWIALRPVKNKHPRLYQDALLAIVIGGGLTLGLVTQVILEVQPWFLPRYVVPLAGMLFASAMNAVSLAAERFEAECGRDRSYAEARNTALRAALIPVTNSLFAVGLVSLPGMMTGQILSGISPLIAAKYQIVIMCTVFGSSGISAALYLTFAKKHSSLKQIDAPIH</sequence>
<reference evidence="7 8" key="1">
    <citation type="journal article" date="2023" name="ISME J.">
        <title>Cultivation and genomic characterization of novel and ubiquitous marine nitrite-oxidizing bacteria from the Nitrospirales.</title>
        <authorList>
            <person name="Mueller A.J."/>
            <person name="Daebeler A."/>
            <person name="Herbold C.W."/>
            <person name="Kirkegaard R.H."/>
            <person name="Daims H."/>
        </authorList>
    </citation>
    <scope>NUCLEOTIDE SEQUENCE [LARGE SCALE GENOMIC DNA]</scope>
    <source>
        <strain evidence="7 8">EB</strain>
    </source>
</reference>
<dbReference type="RefSeq" id="WP_313834864.1">
    <property type="nucleotide sequence ID" value="NZ_JAQOUE010000002.1"/>
</dbReference>
<evidence type="ECO:0000256" key="1">
    <source>
        <dbReference type="ARBA" id="ARBA00004141"/>
    </source>
</evidence>
<protein>
    <submittedName>
        <fullName evidence="7">ABC transporter permease</fullName>
    </submittedName>
</protein>
<name>A0ABU3KCP4_9BACT</name>
<keyword evidence="4 6" id="KW-1133">Transmembrane helix</keyword>
<evidence type="ECO:0000256" key="3">
    <source>
        <dbReference type="ARBA" id="ARBA00022692"/>
    </source>
</evidence>
<accession>A0ABU3KCP4</accession>
<feature type="transmembrane region" description="Helical" evidence="6">
    <location>
        <begin position="129"/>
        <end position="147"/>
    </location>
</feature>
<dbReference type="InterPro" id="IPR005226">
    <property type="entry name" value="UPF0014_fam"/>
</dbReference>
<keyword evidence="3 6" id="KW-0812">Transmembrane</keyword>
<gene>
    <name evidence="7" type="ORF">PPG34_18155</name>
</gene>
<feature type="transmembrane region" description="Helical" evidence="6">
    <location>
        <begin position="207"/>
        <end position="229"/>
    </location>
</feature>
<comment type="similarity">
    <text evidence="2">Belongs to the UPF0014 family.</text>
</comment>
<dbReference type="EMBL" id="JAQOUE010000002">
    <property type="protein sequence ID" value="MDT7044279.1"/>
    <property type="molecule type" value="Genomic_DNA"/>
</dbReference>
<evidence type="ECO:0000256" key="4">
    <source>
        <dbReference type="ARBA" id="ARBA00022989"/>
    </source>
</evidence>
<evidence type="ECO:0000313" key="8">
    <source>
        <dbReference type="Proteomes" id="UP001250932"/>
    </source>
</evidence>
<feature type="transmembrane region" description="Helical" evidence="6">
    <location>
        <begin position="167"/>
        <end position="187"/>
    </location>
</feature>
<dbReference type="Proteomes" id="UP001250932">
    <property type="component" value="Unassembled WGS sequence"/>
</dbReference>
<evidence type="ECO:0000313" key="7">
    <source>
        <dbReference type="EMBL" id="MDT7044279.1"/>
    </source>
</evidence>
<keyword evidence="5 6" id="KW-0472">Membrane</keyword>
<feature type="transmembrane region" description="Helical" evidence="6">
    <location>
        <begin position="65"/>
        <end position="86"/>
    </location>
</feature>
<dbReference type="PANTHER" id="PTHR30028">
    <property type="entry name" value="UPF0014 INNER MEMBRANE PROTEIN YBBM-RELATED"/>
    <property type="match status" value="1"/>
</dbReference>
<comment type="subcellular location">
    <subcellularLocation>
        <location evidence="1">Membrane</location>
        <topology evidence="1">Multi-pass membrane protein</topology>
    </subcellularLocation>
</comment>
<dbReference type="PANTHER" id="PTHR30028:SF0">
    <property type="entry name" value="PROTEIN ALUMINUM SENSITIVE 3"/>
    <property type="match status" value="1"/>
</dbReference>
<keyword evidence="8" id="KW-1185">Reference proteome</keyword>
<evidence type="ECO:0000256" key="2">
    <source>
        <dbReference type="ARBA" id="ARBA00005268"/>
    </source>
</evidence>